<evidence type="ECO:0000256" key="4">
    <source>
        <dbReference type="ARBA" id="ARBA00022840"/>
    </source>
</evidence>
<dbReference type="InterPro" id="IPR029439">
    <property type="entry name" value="Wzt_C"/>
</dbReference>
<sequence>MATIVVDHVWKQFMLRRDRADSVGQLLTRMIPKRRRKAPAEPFWALKDISLNMPAGTSFGIVGNNGSGKSTLLKILTRTMSPTRGHIHIEGRVSALVELGAGFHPDFTGRENVYLNASILGISRRAIEKKMDDIIDFAEIRPFIDTPVKYYSSGMHARLGFAVATSVEPEILIVDEVLAVGDEAFQQKCMDRIFHMKREGTSILLVSHDLSSIERLMDQAIWINKGVMQKSGLPRDVVLAYRQSVLDQNPQNPAEEFTTSEVKRDSEGPLQLQQAFVRSRDKIIDTLLSGDSLNVVIVMENHGPDAFRGHLSLALRRPDGLEIASFSTLLDGTPVIFPQGTVRVSLNMPELYLTAGQYEMSVTLYDDNGRRLREWPGAIPLAVQSMARSPGLLVLPHTWQVE</sequence>
<dbReference type="GO" id="GO:0005524">
    <property type="term" value="F:ATP binding"/>
    <property type="evidence" value="ECO:0007669"/>
    <property type="project" value="UniProtKB-KW"/>
</dbReference>
<protein>
    <submittedName>
        <fullName evidence="6">ABC-2 type transport system ATP-binding protein</fullName>
    </submittedName>
</protein>
<dbReference type="STRING" id="28034.BFX07_01230"/>
<dbReference type="GO" id="GO:0016020">
    <property type="term" value="C:membrane"/>
    <property type="evidence" value="ECO:0007669"/>
    <property type="project" value="InterPro"/>
</dbReference>
<evidence type="ECO:0000256" key="3">
    <source>
        <dbReference type="ARBA" id="ARBA00022741"/>
    </source>
</evidence>
<dbReference type="CDD" id="cd10147">
    <property type="entry name" value="Wzt_C-like"/>
    <property type="match status" value="1"/>
</dbReference>
<dbReference type="PROSITE" id="PS50893">
    <property type="entry name" value="ABC_TRANSPORTER_2"/>
    <property type="match status" value="1"/>
</dbReference>
<dbReference type="AlphaFoldDB" id="A0A1W1WEC5"/>
<evidence type="ECO:0000313" key="7">
    <source>
        <dbReference type="Proteomes" id="UP000192660"/>
    </source>
</evidence>
<evidence type="ECO:0000259" key="5">
    <source>
        <dbReference type="PROSITE" id="PS50893"/>
    </source>
</evidence>
<keyword evidence="4 6" id="KW-0067">ATP-binding</keyword>
<gene>
    <name evidence="6" type="ORF">SAMN00768000_1632</name>
</gene>
<reference evidence="7" key="1">
    <citation type="submission" date="2017-04" db="EMBL/GenBank/DDBJ databases">
        <authorList>
            <person name="Varghese N."/>
            <person name="Submissions S."/>
        </authorList>
    </citation>
    <scope>NUCLEOTIDE SEQUENCE [LARGE SCALE GENOMIC DNA]</scope>
    <source>
        <strain evidence="7">DSM 9293</strain>
    </source>
</reference>
<feature type="domain" description="ABC transporter" evidence="5">
    <location>
        <begin position="26"/>
        <end position="250"/>
    </location>
</feature>
<dbReference type="InterPro" id="IPR050683">
    <property type="entry name" value="Bact_Polysacc_Export_ATP-bd"/>
</dbReference>
<dbReference type="GO" id="GO:0016887">
    <property type="term" value="F:ATP hydrolysis activity"/>
    <property type="evidence" value="ECO:0007669"/>
    <property type="project" value="InterPro"/>
</dbReference>
<dbReference type="InterPro" id="IPR003593">
    <property type="entry name" value="AAA+_ATPase"/>
</dbReference>
<dbReference type="InterPro" id="IPR027417">
    <property type="entry name" value="P-loop_NTPase"/>
</dbReference>
<dbReference type="OrthoDB" id="9778870at2"/>
<dbReference type="InterPro" id="IPR003439">
    <property type="entry name" value="ABC_transporter-like_ATP-bd"/>
</dbReference>
<dbReference type="RefSeq" id="WP_084661234.1">
    <property type="nucleotide sequence ID" value="NZ_FWWY01000001.1"/>
</dbReference>
<dbReference type="SMART" id="SM00382">
    <property type="entry name" value="AAA"/>
    <property type="match status" value="1"/>
</dbReference>
<keyword evidence="3" id="KW-0547">Nucleotide-binding</keyword>
<evidence type="ECO:0000313" key="6">
    <source>
        <dbReference type="EMBL" id="SMC04400.1"/>
    </source>
</evidence>
<proteinExistence type="inferred from homology"/>
<evidence type="ECO:0000256" key="2">
    <source>
        <dbReference type="ARBA" id="ARBA00022448"/>
    </source>
</evidence>
<organism evidence="6 7">
    <name type="scientific">Sulfobacillus thermosulfidooxidans (strain DSM 9293 / VKM B-1269 / AT-1)</name>
    <dbReference type="NCBI Taxonomy" id="929705"/>
    <lineage>
        <taxon>Bacteria</taxon>
        <taxon>Bacillati</taxon>
        <taxon>Bacillota</taxon>
        <taxon>Clostridia</taxon>
        <taxon>Eubacteriales</taxon>
        <taxon>Clostridiales Family XVII. Incertae Sedis</taxon>
        <taxon>Sulfobacillus</taxon>
    </lineage>
</organism>
<comment type="similarity">
    <text evidence="1">Belongs to the ABC transporter superfamily.</text>
</comment>
<dbReference type="GO" id="GO:0140359">
    <property type="term" value="F:ABC-type transporter activity"/>
    <property type="evidence" value="ECO:0007669"/>
    <property type="project" value="InterPro"/>
</dbReference>
<dbReference type="Gene3D" id="3.40.50.300">
    <property type="entry name" value="P-loop containing nucleotide triphosphate hydrolases"/>
    <property type="match status" value="1"/>
</dbReference>
<dbReference type="SUPFAM" id="SSF52540">
    <property type="entry name" value="P-loop containing nucleoside triphosphate hydrolases"/>
    <property type="match status" value="1"/>
</dbReference>
<dbReference type="Pfam" id="PF00005">
    <property type="entry name" value="ABC_tran"/>
    <property type="match status" value="1"/>
</dbReference>
<dbReference type="EMBL" id="FWWY01000001">
    <property type="protein sequence ID" value="SMC04400.1"/>
    <property type="molecule type" value="Genomic_DNA"/>
</dbReference>
<keyword evidence="2" id="KW-0813">Transport</keyword>
<dbReference type="Gene3D" id="2.70.50.60">
    <property type="entry name" value="abc- transporter (atp binding component) like domain"/>
    <property type="match status" value="1"/>
</dbReference>
<keyword evidence="7" id="KW-1185">Reference proteome</keyword>
<dbReference type="Proteomes" id="UP000192660">
    <property type="component" value="Unassembled WGS sequence"/>
</dbReference>
<dbReference type="PANTHER" id="PTHR46743">
    <property type="entry name" value="TEICHOIC ACIDS EXPORT ATP-BINDING PROTEIN TAGH"/>
    <property type="match status" value="1"/>
</dbReference>
<evidence type="ECO:0000256" key="1">
    <source>
        <dbReference type="ARBA" id="ARBA00005417"/>
    </source>
</evidence>
<accession>A0A1W1WEC5</accession>
<name>A0A1W1WEC5_SULTA</name>
<dbReference type="CDD" id="cd03220">
    <property type="entry name" value="ABC_KpsT_Wzt"/>
    <property type="match status" value="1"/>
</dbReference>
<dbReference type="PANTHER" id="PTHR46743:SF2">
    <property type="entry name" value="TEICHOIC ACIDS EXPORT ATP-BINDING PROTEIN TAGH"/>
    <property type="match status" value="1"/>
</dbReference>
<dbReference type="InterPro" id="IPR015860">
    <property type="entry name" value="ABC_transpr_TagH-like"/>
</dbReference>